<keyword evidence="2" id="KW-1133">Transmembrane helix</keyword>
<evidence type="ECO:0000256" key="1">
    <source>
        <dbReference type="SAM" id="MobiDB-lite"/>
    </source>
</evidence>
<dbReference type="PANTHER" id="PTHR36485">
    <property type="entry name" value="OS01G0939000 PROTEIN"/>
    <property type="match status" value="1"/>
</dbReference>
<protein>
    <submittedName>
        <fullName evidence="3">Uncharacterized protein</fullName>
    </submittedName>
</protein>
<accession>A0A9P7B3Q6</accession>
<evidence type="ECO:0000313" key="4">
    <source>
        <dbReference type="Proteomes" id="UP000777482"/>
    </source>
</evidence>
<feature type="transmembrane region" description="Helical" evidence="2">
    <location>
        <begin position="113"/>
        <end position="136"/>
    </location>
</feature>
<feature type="compositionally biased region" description="Polar residues" evidence="1">
    <location>
        <begin position="21"/>
        <end position="31"/>
    </location>
</feature>
<dbReference type="InterPro" id="IPR029164">
    <property type="entry name" value="PIG-Y"/>
</dbReference>
<feature type="transmembrane region" description="Helical" evidence="2">
    <location>
        <begin position="72"/>
        <end position="93"/>
    </location>
</feature>
<dbReference type="Proteomes" id="UP000777482">
    <property type="component" value="Unassembled WGS sequence"/>
</dbReference>
<comment type="caution">
    <text evidence="3">The sequence shown here is derived from an EMBL/GenBank/DDBJ whole genome shotgun (WGS) entry which is preliminary data.</text>
</comment>
<gene>
    <name evidence="3" type="ORF">C6P46_006979</name>
</gene>
<keyword evidence="2" id="KW-0472">Membrane</keyword>
<sequence length="142" mass="15693">MARKSVSRGPNRPAYLAEPTSARSTALDQTTSRADVAVLDRRSSDDAGRSDDRKIPIQDYASGTSHLLTLRWGYALVFGSASVLAVGLWSILIGPLCEPTGIKLLDVLVQDDYYKYLVILLVPVTVCFVIINWWGLKIFRHA</sequence>
<evidence type="ECO:0000313" key="3">
    <source>
        <dbReference type="EMBL" id="KAG0656773.1"/>
    </source>
</evidence>
<keyword evidence="4" id="KW-1185">Reference proteome</keyword>
<organism evidence="3 4">
    <name type="scientific">Rhodotorula mucilaginosa</name>
    <name type="common">Yeast</name>
    <name type="synonym">Rhodotorula rubra</name>
    <dbReference type="NCBI Taxonomy" id="5537"/>
    <lineage>
        <taxon>Eukaryota</taxon>
        <taxon>Fungi</taxon>
        <taxon>Dikarya</taxon>
        <taxon>Basidiomycota</taxon>
        <taxon>Pucciniomycotina</taxon>
        <taxon>Microbotryomycetes</taxon>
        <taxon>Sporidiobolales</taxon>
        <taxon>Sporidiobolaceae</taxon>
        <taxon>Rhodotorula</taxon>
    </lineage>
</organism>
<dbReference type="OrthoDB" id="2157498at2759"/>
<keyword evidence="2" id="KW-0812">Transmembrane</keyword>
<reference evidence="3 4" key="1">
    <citation type="submission" date="2020-11" db="EMBL/GenBank/DDBJ databases">
        <title>Kefir isolates.</title>
        <authorList>
            <person name="Marcisauskas S."/>
            <person name="Kim Y."/>
            <person name="Blasche S."/>
        </authorList>
    </citation>
    <scope>NUCLEOTIDE SEQUENCE [LARGE SCALE GENOMIC DNA]</scope>
    <source>
        <strain evidence="3 4">KR</strain>
    </source>
</reference>
<name>A0A9P7B3Q6_RHOMI</name>
<dbReference type="Pfam" id="PF15159">
    <property type="entry name" value="PIG-Y"/>
    <property type="match status" value="1"/>
</dbReference>
<dbReference type="EMBL" id="PUHQ01000092">
    <property type="protein sequence ID" value="KAG0656773.1"/>
    <property type="molecule type" value="Genomic_DNA"/>
</dbReference>
<dbReference type="PANTHER" id="PTHR36485:SF1">
    <property type="entry name" value="TRANSMEMBRANE PROTEIN"/>
    <property type="match status" value="1"/>
</dbReference>
<proteinExistence type="predicted"/>
<feature type="region of interest" description="Disordered" evidence="1">
    <location>
        <begin position="1"/>
        <end position="31"/>
    </location>
</feature>
<dbReference type="AlphaFoldDB" id="A0A9P7B3Q6"/>
<evidence type="ECO:0000256" key="2">
    <source>
        <dbReference type="SAM" id="Phobius"/>
    </source>
</evidence>